<dbReference type="Pfam" id="PF09850">
    <property type="entry name" value="DotU"/>
    <property type="match status" value="1"/>
</dbReference>
<dbReference type="PANTHER" id="PTHR38033">
    <property type="entry name" value="MEMBRANE PROTEIN-RELATED"/>
    <property type="match status" value="1"/>
</dbReference>
<dbReference type="CDD" id="cd07185">
    <property type="entry name" value="OmpA_C-like"/>
    <property type="match status" value="1"/>
</dbReference>
<dbReference type="Gene3D" id="1.25.40.590">
    <property type="entry name" value="Type IV / VI secretion system, DotU"/>
    <property type="match status" value="1"/>
</dbReference>
<evidence type="ECO:0000256" key="3">
    <source>
        <dbReference type="SAM" id="Phobius"/>
    </source>
</evidence>
<dbReference type="GO" id="GO:0016020">
    <property type="term" value="C:membrane"/>
    <property type="evidence" value="ECO:0007669"/>
    <property type="project" value="UniProtKB-UniRule"/>
</dbReference>
<proteinExistence type="predicted"/>
<feature type="region of interest" description="Disordered" evidence="2">
    <location>
        <begin position="1"/>
        <end position="40"/>
    </location>
</feature>
<keyword evidence="1 3" id="KW-0472">Membrane</keyword>
<feature type="compositionally biased region" description="Low complexity" evidence="2">
    <location>
        <begin position="25"/>
        <end position="34"/>
    </location>
</feature>
<dbReference type="InterPro" id="IPR036737">
    <property type="entry name" value="OmpA-like_sf"/>
</dbReference>
<name>A0A1X7FFN3_9PROT</name>
<dbReference type="STRING" id="286727.SAMN02982917_2657"/>
<keyword evidence="3" id="KW-0812">Transmembrane</keyword>
<dbReference type="PANTHER" id="PTHR38033:SF1">
    <property type="entry name" value="DOTU FAMILY TYPE IV_VI SECRETION SYSTEM PROTEIN"/>
    <property type="match status" value="1"/>
</dbReference>
<feature type="compositionally biased region" description="Gly residues" evidence="2">
    <location>
        <begin position="1"/>
        <end position="11"/>
    </location>
</feature>
<dbReference type="NCBIfam" id="TIGR03349">
    <property type="entry name" value="IV_VI_DotU"/>
    <property type="match status" value="1"/>
</dbReference>
<dbReference type="Proteomes" id="UP000192936">
    <property type="component" value="Unassembled WGS sequence"/>
</dbReference>
<dbReference type="InterPro" id="IPR017732">
    <property type="entry name" value="T4/T6SS_DotU"/>
</dbReference>
<dbReference type="EMBL" id="FXAK01000005">
    <property type="protein sequence ID" value="SMF50878.1"/>
    <property type="molecule type" value="Genomic_DNA"/>
</dbReference>
<dbReference type="OrthoDB" id="345640at2"/>
<dbReference type="SUPFAM" id="SSF103088">
    <property type="entry name" value="OmpA-like"/>
    <property type="match status" value="1"/>
</dbReference>
<keyword evidence="3" id="KW-1133">Transmembrane helix</keyword>
<dbReference type="NCBIfam" id="TIGR03350">
    <property type="entry name" value="type_VI_ompA"/>
    <property type="match status" value="1"/>
</dbReference>
<feature type="transmembrane region" description="Helical" evidence="3">
    <location>
        <begin position="251"/>
        <end position="273"/>
    </location>
</feature>
<dbReference type="InterPro" id="IPR017733">
    <property type="entry name" value="OmpA-like_dom_proteobacteria"/>
</dbReference>
<accession>A0A1X7FFN3</accession>
<dbReference type="Gene3D" id="3.30.1330.60">
    <property type="entry name" value="OmpA-like domain"/>
    <property type="match status" value="1"/>
</dbReference>
<feature type="region of interest" description="Disordered" evidence="2">
    <location>
        <begin position="436"/>
        <end position="467"/>
    </location>
</feature>
<evidence type="ECO:0000259" key="4">
    <source>
        <dbReference type="PROSITE" id="PS51123"/>
    </source>
</evidence>
<sequence length="467" mass="49561">MQGGDQFGGTPGPESERTVLMPTPGGRRPAASDGSAGGSAGGETVFASRASAVGVSGPALAAIFAARSPLAAAASPVLLLAARLNDIGGVPDLESLRQRVIGALGDFKKWVMSSGMDGATQATAHYVLCALIDDIVLNSPWGTQSSWTRQNVTSMFHKNVVGGEQFYDRLATARQDPGKYGDLLELMYLCLSLGFRGRYRVGGRQDTEHARIREEVYNILVKQRGYADRILCPNAAAMAVEYRPPRSSLPVWVTGAGTALFLLLLFLALSFLLNGASDRLFAGLAGLPPHGGVVIESPAPVKLAEEAPPPPQIAPPPPPPTTQVQRVRKFLEPEIAEGLVEVVEDALSVTVRMRGTNLFASGSASLNDKVRGSVLRVGRAVAEEPGAVLITGHTDNVPMTGGGRLRFPSNWHLSKARAESVMAEFEPLFADKSRLKAEGKSDTEPVASNDTPEGRAANRRIDIILKK</sequence>
<organism evidence="5 6">
    <name type="scientific">Azospirillum oryzae</name>
    <dbReference type="NCBI Taxonomy" id="286727"/>
    <lineage>
        <taxon>Bacteria</taxon>
        <taxon>Pseudomonadati</taxon>
        <taxon>Pseudomonadota</taxon>
        <taxon>Alphaproteobacteria</taxon>
        <taxon>Rhodospirillales</taxon>
        <taxon>Azospirillaceae</taxon>
        <taxon>Azospirillum</taxon>
    </lineage>
</organism>
<dbReference type="InterPro" id="IPR006665">
    <property type="entry name" value="OmpA-like"/>
</dbReference>
<evidence type="ECO:0000313" key="6">
    <source>
        <dbReference type="Proteomes" id="UP000192936"/>
    </source>
</evidence>
<evidence type="ECO:0000256" key="1">
    <source>
        <dbReference type="PROSITE-ProRule" id="PRU00473"/>
    </source>
</evidence>
<dbReference type="Pfam" id="PF00691">
    <property type="entry name" value="OmpA"/>
    <property type="match status" value="1"/>
</dbReference>
<evidence type="ECO:0000256" key="2">
    <source>
        <dbReference type="SAM" id="MobiDB-lite"/>
    </source>
</evidence>
<evidence type="ECO:0000313" key="5">
    <source>
        <dbReference type="EMBL" id="SMF50878.1"/>
    </source>
</evidence>
<dbReference type="NCBIfam" id="NF038228">
    <property type="entry name" value="IcmH_DotU_IVB"/>
    <property type="match status" value="1"/>
</dbReference>
<feature type="domain" description="OmpA-like" evidence="4">
    <location>
        <begin position="346"/>
        <end position="467"/>
    </location>
</feature>
<dbReference type="PROSITE" id="PS51123">
    <property type="entry name" value="OMPA_2"/>
    <property type="match status" value="1"/>
</dbReference>
<gene>
    <name evidence="5" type="ORF">SAMN02982917_2657</name>
</gene>
<reference evidence="5 6" key="1">
    <citation type="submission" date="2017-04" db="EMBL/GenBank/DDBJ databases">
        <authorList>
            <person name="Afonso C.L."/>
            <person name="Miller P.J."/>
            <person name="Scott M.A."/>
            <person name="Spackman E."/>
            <person name="Goraichik I."/>
            <person name="Dimitrov K.M."/>
            <person name="Suarez D.L."/>
            <person name="Swayne D.E."/>
        </authorList>
    </citation>
    <scope>NUCLEOTIDE SEQUENCE [LARGE SCALE GENOMIC DNA]</scope>
    <source>
        <strain evidence="5 6">A2P</strain>
    </source>
</reference>
<dbReference type="AlphaFoldDB" id="A0A1X7FFN3"/>
<dbReference type="InterPro" id="IPR038522">
    <property type="entry name" value="T4/T6SS_DotU_sf"/>
</dbReference>
<protein>
    <submittedName>
        <fullName evidence="5">Type VI secretion system protein ImpK</fullName>
    </submittedName>
</protein>